<dbReference type="EMBL" id="BPQB01000001">
    <property type="protein sequence ID" value="GJE84881.1"/>
    <property type="molecule type" value="Genomic_DNA"/>
</dbReference>
<feature type="compositionally biased region" description="Polar residues" evidence="1">
    <location>
        <begin position="229"/>
        <end position="242"/>
    </location>
</feature>
<feature type="compositionally biased region" description="Basic and acidic residues" evidence="1">
    <location>
        <begin position="275"/>
        <end position="292"/>
    </location>
</feature>
<accession>A0A9P3L7B3</accession>
<dbReference type="AlphaFoldDB" id="A0A9P3L7B3"/>
<feature type="compositionally biased region" description="Low complexity" evidence="1">
    <location>
        <begin position="422"/>
        <end position="431"/>
    </location>
</feature>
<evidence type="ECO:0000313" key="3">
    <source>
        <dbReference type="EMBL" id="GJE84881.1"/>
    </source>
</evidence>
<sequence length="526" mass="57916">MSQRKRAMKGCLAIWLVWCCYVAYERTIDGIVGMFIPFYSEIKAIVILFFLLTRARGAEPVYLHILRPVVKPYTATLDTMLEFITQVGDLIFLLCAVPIHMVASAYSAVRRRLSWRTSAATEETKAPEVPVEEKQQGVSEHGETRTRKRALHNAHLKAAAEPPSPEVSIYATPRAAPELWQPPPAAFEDSPPRSHVGLPTPPAEDRQSKPKYVDEWRQYEAFPSAWPASPQSNISGLPSESLPSFDEMLANAAKAPQQGFRRSLQSSRESLNPDSDGHLSDDREEQTGVHTDEEMEMDEDYDDEDDFNVTLRTPYPLSRIMNVSGMTASMEEDSYDESTGISTTDYDSPLRTRTNSDASAPPFDDSPSTAKKRRLPSPGRPTQAVRPAMRDRVGTQDTIRAKAAPMRAGVRAPLVTRKQSSRSESSATEAQASEDADDTSVMKKRLVEAKPKSRPGTVRPVTTKVGENKVPPRKIPTTTVPRGPVRPATNGGARPAPKLATASSKDSTKTRVEGKVTEKSAAGTND</sequence>
<reference evidence="3 4" key="1">
    <citation type="submission" date="2021-08" db="EMBL/GenBank/DDBJ databases">
        <title>Draft Genome Sequence of Phanerochaete sordida strain YK-624.</title>
        <authorList>
            <person name="Mori T."/>
            <person name="Dohra H."/>
            <person name="Suzuki T."/>
            <person name="Kawagishi H."/>
            <person name="Hirai H."/>
        </authorList>
    </citation>
    <scope>NUCLEOTIDE SEQUENCE [LARGE SCALE GENOMIC DNA]</scope>
    <source>
        <strain evidence="3 4">YK-624</strain>
    </source>
</reference>
<name>A0A9P3L7B3_9APHY</name>
<dbReference type="InterPro" id="IPR004345">
    <property type="entry name" value="TB2_DP1_HVA22"/>
</dbReference>
<dbReference type="Pfam" id="PF03134">
    <property type="entry name" value="TB2_DP1_HVA22"/>
    <property type="match status" value="1"/>
</dbReference>
<keyword evidence="2" id="KW-1133">Transmembrane helix</keyword>
<feature type="compositionally biased region" description="Low complexity" evidence="1">
    <location>
        <begin position="476"/>
        <end position="489"/>
    </location>
</feature>
<evidence type="ECO:0000256" key="1">
    <source>
        <dbReference type="SAM" id="MobiDB-lite"/>
    </source>
</evidence>
<feature type="transmembrane region" description="Helical" evidence="2">
    <location>
        <begin position="30"/>
        <end position="52"/>
    </location>
</feature>
<feature type="region of interest" description="Disordered" evidence="1">
    <location>
        <begin position="178"/>
        <end position="210"/>
    </location>
</feature>
<dbReference type="Proteomes" id="UP000703269">
    <property type="component" value="Unassembled WGS sequence"/>
</dbReference>
<feature type="region of interest" description="Disordered" evidence="1">
    <location>
        <begin position="224"/>
        <end position="526"/>
    </location>
</feature>
<feature type="compositionally biased region" description="Polar residues" evidence="1">
    <location>
        <begin position="263"/>
        <end position="273"/>
    </location>
</feature>
<feature type="region of interest" description="Disordered" evidence="1">
    <location>
        <begin position="120"/>
        <end position="148"/>
    </location>
</feature>
<comment type="caution">
    <text evidence="3">The sequence shown here is derived from an EMBL/GenBank/DDBJ whole genome shotgun (WGS) entry which is preliminary data.</text>
</comment>
<feature type="compositionally biased region" description="Acidic residues" evidence="1">
    <location>
        <begin position="293"/>
        <end position="307"/>
    </location>
</feature>
<feature type="compositionally biased region" description="Basic and acidic residues" evidence="1">
    <location>
        <begin position="122"/>
        <end position="145"/>
    </location>
</feature>
<proteinExistence type="predicted"/>
<evidence type="ECO:0000313" key="4">
    <source>
        <dbReference type="Proteomes" id="UP000703269"/>
    </source>
</evidence>
<feature type="compositionally biased region" description="Basic and acidic residues" evidence="1">
    <location>
        <begin position="506"/>
        <end position="518"/>
    </location>
</feature>
<protein>
    <submittedName>
        <fullName evidence="3">Uncharacterized protein</fullName>
    </submittedName>
</protein>
<gene>
    <name evidence="3" type="ORF">PsYK624_009570</name>
</gene>
<keyword evidence="2" id="KW-0812">Transmembrane</keyword>
<dbReference type="OrthoDB" id="434647at2759"/>
<keyword evidence="2" id="KW-0472">Membrane</keyword>
<evidence type="ECO:0000256" key="2">
    <source>
        <dbReference type="SAM" id="Phobius"/>
    </source>
</evidence>
<feature type="compositionally biased region" description="Polar residues" evidence="1">
    <location>
        <begin position="337"/>
        <end position="358"/>
    </location>
</feature>
<organism evidence="3 4">
    <name type="scientific">Phanerochaete sordida</name>
    <dbReference type="NCBI Taxonomy" id="48140"/>
    <lineage>
        <taxon>Eukaryota</taxon>
        <taxon>Fungi</taxon>
        <taxon>Dikarya</taxon>
        <taxon>Basidiomycota</taxon>
        <taxon>Agaricomycotina</taxon>
        <taxon>Agaricomycetes</taxon>
        <taxon>Polyporales</taxon>
        <taxon>Phanerochaetaceae</taxon>
        <taxon>Phanerochaete</taxon>
    </lineage>
</organism>
<keyword evidence="4" id="KW-1185">Reference proteome</keyword>